<sequence>MIAQSNTEMLKHIVYQRRSPRQPCIPGADDTGATLTGYFEDLCNSINPNVVLPDTEPSPDVTPAIRPDDVMKAILRYPNKGSGLDSVYTLLLKAAVKRSTERRTISGCSCDINSL</sequence>
<proteinExistence type="predicted"/>
<evidence type="ECO:0000313" key="1">
    <source>
        <dbReference type="EMBL" id="KNC82204.1"/>
    </source>
</evidence>
<protein>
    <submittedName>
        <fullName evidence="1">Uncharacterized protein</fullName>
    </submittedName>
</protein>
<dbReference type="Proteomes" id="UP000054560">
    <property type="component" value="Unassembled WGS sequence"/>
</dbReference>
<dbReference type="AlphaFoldDB" id="A0A0L0G031"/>
<accession>A0A0L0G031</accession>
<reference evidence="1 2" key="1">
    <citation type="submission" date="2011-02" db="EMBL/GenBank/DDBJ databases">
        <title>The Genome Sequence of Sphaeroforma arctica JP610.</title>
        <authorList>
            <consortium name="The Broad Institute Genome Sequencing Platform"/>
            <person name="Russ C."/>
            <person name="Cuomo C."/>
            <person name="Young S.K."/>
            <person name="Zeng Q."/>
            <person name="Gargeya S."/>
            <person name="Alvarado L."/>
            <person name="Berlin A."/>
            <person name="Chapman S.B."/>
            <person name="Chen Z."/>
            <person name="Freedman E."/>
            <person name="Gellesch M."/>
            <person name="Goldberg J."/>
            <person name="Griggs A."/>
            <person name="Gujja S."/>
            <person name="Heilman E."/>
            <person name="Heiman D."/>
            <person name="Howarth C."/>
            <person name="Mehta T."/>
            <person name="Neiman D."/>
            <person name="Pearson M."/>
            <person name="Roberts A."/>
            <person name="Saif S."/>
            <person name="Shea T."/>
            <person name="Shenoy N."/>
            <person name="Sisk P."/>
            <person name="Stolte C."/>
            <person name="Sykes S."/>
            <person name="White J."/>
            <person name="Yandava C."/>
            <person name="Burger G."/>
            <person name="Gray M.W."/>
            <person name="Holland P.W.H."/>
            <person name="King N."/>
            <person name="Lang F.B.F."/>
            <person name="Roger A.J."/>
            <person name="Ruiz-Trillo I."/>
            <person name="Haas B."/>
            <person name="Nusbaum C."/>
            <person name="Birren B."/>
        </authorList>
    </citation>
    <scope>NUCLEOTIDE SEQUENCE [LARGE SCALE GENOMIC DNA]</scope>
    <source>
        <strain evidence="1 2">JP610</strain>
    </source>
</reference>
<dbReference type="GeneID" id="25906006"/>
<keyword evidence="2" id="KW-1185">Reference proteome</keyword>
<gene>
    <name evidence="1" type="ORF">SARC_05502</name>
</gene>
<dbReference type="RefSeq" id="XP_014156106.1">
    <property type="nucleotide sequence ID" value="XM_014300631.1"/>
</dbReference>
<organism evidence="1 2">
    <name type="scientific">Sphaeroforma arctica JP610</name>
    <dbReference type="NCBI Taxonomy" id="667725"/>
    <lineage>
        <taxon>Eukaryota</taxon>
        <taxon>Ichthyosporea</taxon>
        <taxon>Ichthyophonida</taxon>
        <taxon>Sphaeroforma</taxon>
    </lineage>
</organism>
<evidence type="ECO:0000313" key="2">
    <source>
        <dbReference type="Proteomes" id="UP000054560"/>
    </source>
</evidence>
<dbReference type="EMBL" id="KQ241949">
    <property type="protein sequence ID" value="KNC82204.1"/>
    <property type="molecule type" value="Genomic_DNA"/>
</dbReference>
<name>A0A0L0G031_9EUKA</name>